<dbReference type="RefSeq" id="WP_106012843.1">
    <property type="nucleotide sequence ID" value="NZ_CP027226.1"/>
</dbReference>
<dbReference type="PANTHER" id="PTHR10344:SF4">
    <property type="entry name" value="UMP-CMP KINASE 2, MITOCHONDRIAL"/>
    <property type="match status" value="1"/>
</dbReference>
<gene>
    <name evidence="11 13" type="primary">tmk</name>
    <name evidence="13" type="ORF">C5Q98_06590</name>
</gene>
<evidence type="ECO:0000256" key="10">
    <source>
        <dbReference type="ARBA" id="ARBA00057735"/>
    </source>
</evidence>
<evidence type="ECO:0000256" key="11">
    <source>
        <dbReference type="HAMAP-Rule" id="MF_00165"/>
    </source>
</evidence>
<protein>
    <recommendedName>
        <fullName evidence="3 11">Thymidylate kinase</fullName>
        <ecNumber evidence="2 11">2.7.4.9</ecNumber>
    </recommendedName>
    <alternativeName>
        <fullName evidence="11">dTMP kinase</fullName>
    </alternativeName>
</protein>
<evidence type="ECO:0000256" key="5">
    <source>
        <dbReference type="ARBA" id="ARBA00022727"/>
    </source>
</evidence>
<evidence type="ECO:0000256" key="7">
    <source>
        <dbReference type="ARBA" id="ARBA00022777"/>
    </source>
</evidence>
<keyword evidence="8 11" id="KW-0067">ATP-binding</keyword>
<evidence type="ECO:0000313" key="14">
    <source>
        <dbReference type="Proteomes" id="UP000237947"/>
    </source>
</evidence>
<evidence type="ECO:0000256" key="8">
    <source>
        <dbReference type="ARBA" id="ARBA00022840"/>
    </source>
</evidence>
<accession>A0A2S0KPD7</accession>
<name>A0A2S0KPD7_9FIRM</name>
<evidence type="ECO:0000256" key="3">
    <source>
        <dbReference type="ARBA" id="ARBA00017144"/>
    </source>
</evidence>
<keyword evidence="14" id="KW-1185">Reference proteome</keyword>
<dbReference type="GO" id="GO:0006235">
    <property type="term" value="P:dTTP biosynthetic process"/>
    <property type="evidence" value="ECO:0007669"/>
    <property type="project" value="UniProtKB-UniRule"/>
</dbReference>
<dbReference type="HAMAP" id="MF_00165">
    <property type="entry name" value="Thymidylate_kinase"/>
    <property type="match status" value="1"/>
</dbReference>
<dbReference type="KEGG" id="fsa:C5Q98_06590"/>
<comment type="catalytic activity">
    <reaction evidence="9 11">
        <text>dTMP + ATP = dTDP + ADP</text>
        <dbReference type="Rhea" id="RHEA:13517"/>
        <dbReference type="ChEBI" id="CHEBI:30616"/>
        <dbReference type="ChEBI" id="CHEBI:58369"/>
        <dbReference type="ChEBI" id="CHEBI:63528"/>
        <dbReference type="ChEBI" id="CHEBI:456216"/>
        <dbReference type="EC" id="2.7.4.9"/>
    </reaction>
</comment>
<dbReference type="EMBL" id="CP027226">
    <property type="protein sequence ID" value="AVM42895.1"/>
    <property type="molecule type" value="Genomic_DNA"/>
</dbReference>
<dbReference type="GO" id="GO:0004798">
    <property type="term" value="F:dTMP kinase activity"/>
    <property type="evidence" value="ECO:0007669"/>
    <property type="project" value="UniProtKB-UniRule"/>
</dbReference>
<sequence>MKKGLFITIEGGDGVGKGTQVKFIQEYLLSQNIDYISLREPGGSRIGEAIREILLDKDNLNMTAEAELLLFNAGRAQLVEELVKPTIAKGTWVISDRFYDSSIAYQVGGRGLNERQAREIIEFACQGLEPDVTIYLDLSVDEAIKRREKREIETNTSEDRMELESTNFARRVRDKYLEIAASEPRVKTVDAGGSIQEVSSKIKEILDELIKDFRGGKL</sequence>
<dbReference type="AlphaFoldDB" id="A0A2S0KPD7"/>
<dbReference type="EC" id="2.7.4.9" evidence="2 11"/>
<dbReference type="GO" id="GO:0005524">
    <property type="term" value="F:ATP binding"/>
    <property type="evidence" value="ECO:0007669"/>
    <property type="project" value="UniProtKB-UniRule"/>
</dbReference>
<dbReference type="PROSITE" id="PS01331">
    <property type="entry name" value="THYMIDYLATE_KINASE"/>
    <property type="match status" value="1"/>
</dbReference>
<evidence type="ECO:0000259" key="12">
    <source>
        <dbReference type="Pfam" id="PF02223"/>
    </source>
</evidence>
<reference evidence="14" key="1">
    <citation type="submission" date="2018-02" db="EMBL/GenBank/DDBJ databases">
        <authorList>
            <person name="Holder M.E."/>
            <person name="Ajami N.J."/>
            <person name="Petrosino J.F."/>
        </authorList>
    </citation>
    <scope>NUCLEOTIDE SEQUENCE [LARGE SCALE GENOMIC DNA]</scope>
    <source>
        <strain evidence="14">CCUG 47711</strain>
    </source>
</reference>
<evidence type="ECO:0000313" key="13">
    <source>
        <dbReference type="EMBL" id="AVM42895.1"/>
    </source>
</evidence>
<dbReference type="InterPro" id="IPR018094">
    <property type="entry name" value="Thymidylate_kinase"/>
</dbReference>
<keyword evidence="7 11" id="KW-0418">Kinase</keyword>
<dbReference type="InterPro" id="IPR039430">
    <property type="entry name" value="Thymidylate_kin-like_dom"/>
</dbReference>
<dbReference type="PANTHER" id="PTHR10344">
    <property type="entry name" value="THYMIDYLATE KINASE"/>
    <property type="match status" value="1"/>
</dbReference>
<comment type="function">
    <text evidence="10 11">Phosphorylation of dTMP to form dTDP in both de novo and salvage pathways of dTTP synthesis.</text>
</comment>
<dbReference type="SUPFAM" id="SSF52540">
    <property type="entry name" value="P-loop containing nucleoside triphosphate hydrolases"/>
    <property type="match status" value="1"/>
</dbReference>
<keyword evidence="4 11" id="KW-0808">Transferase</keyword>
<dbReference type="Pfam" id="PF02223">
    <property type="entry name" value="Thymidylate_kin"/>
    <property type="match status" value="1"/>
</dbReference>
<dbReference type="Proteomes" id="UP000237947">
    <property type="component" value="Chromosome"/>
</dbReference>
<evidence type="ECO:0000256" key="6">
    <source>
        <dbReference type="ARBA" id="ARBA00022741"/>
    </source>
</evidence>
<evidence type="ECO:0000256" key="4">
    <source>
        <dbReference type="ARBA" id="ARBA00022679"/>
    </source>
</evidence>
<dbReference type="GO" id="GO:0006227">
    <property type="term" value="P:dUDP biosynthetic process"/>
    <property type="evidence" value="ECO:0007669"/>
    <property type="project" value="TreeGrafter"/>
</dbReference>
<organism evidence="13 14">
    <name type="scientific">Fastidiosipila sanguinis</name>
    <dbReference type="NCBI Taxonomy" id="236753"/>
    <lineage>
        <taxon>Bacteria</taxon>
        <taxon>Bacillati</taxon>
        <taxon>Bacillota</taxon>
        <taxon>Clostridia</taxon>
        <taxon>Eubacteriales</taxon>
        <taxon>Oscillospiraceae</taxon>
        <taxon>Fastidiosipila</taxon>
    </lineage>
</organism>
<dbReference type="FunFam" id="3.40.50.300:FF:000225">
    <property type="entry name" value="Thymidylate kinase"/>
    <property type="match status" value="1"/>
</dbReference>
<evidence type="ECO:0000256" key="1">
    <source>
        <dbReference type="ARBA" id="ARBA00009776"/>
    </source>
</evidence>
<comment type="similarity">
    <text evidence="1 11">Belongs to the thymidylate kinase family.</text>
</comment>
<dbReference type="GO" id="GO:0006233">
    <property type="term" value="P:dTDP biosynthetic process"/>
    <property type="evidence" value="ECO:0007669"/>
    <property type="project" value="InterPro"/>
</dbReference>
<proteinExistence type="inferred from homology"/>
<dbReference type="OrthoDB" id="9774907at2"/>
<feature type="domain" description="Thymidylate kinase-like" evidence="12">
    <location>
        <begin position="9"/>
        <end position="202"/>
    </location>
</feature>
<dbReference type="InterPro" id="IPR027417">
    <property type="entry name" value="P-loop_NTPase"/>
</dbReference>
<dbReference type="NCBIfam" id="TIGR00041">
    <property type="entry name" value="DTMP_kinase"/>
    <property type="match status" value="1"/>
</dbReference>
<keyword evidence="6 11" id="KW-0547">Nucleotide-binding</keyword>
<keyword evidence="5 11" id="KW-0545">Nucleotide biosynthesis</keyword>
<dbReference type="GO" id="GO:0005829">
    <property type="term" value="C:cytosol"/>
    <property type="evidence" value="ECO:0007669"/>
    <property type="project" value="TreeGrafter"/>
</dbReference>
<evidence type="ECO:0000256" key="2">
    <source>
        <dbReference type="ARBA" id="ARBA00012980"/>
    </source>
</evidence>
<comment type="caution">
    <text evidence="11">Lacks conserved residue(s) required for the propagation of feature annotation.</text>
</comment>
<evidence type="ECO:0000256" key="9">
    <source>
        <dbReference type="ARBA" id="ARBA00048743"/>
    </source>
</evidence>
<dbReference type="CDD" id="cd01672">
    <property type="entry name" value="TMPK"/>
    <property type="match status" value="1"/>
</dbReference>
<dbReference type="InterPro" id="IPR018095">
    <property type="entry name" value="Thymidylate_kin_CS"/>
</dbReference>
<dbReference type="Gene3D" id="3.40.50.300">
    <property type="entry name" value="P-loop containing nucleotide triphosphate hydrolases"/>
    <property type="match status" value="1"/>
</dbReference>